<evidence type="ECO:0000313" key="4">
    <source>
        <dbReference type="EMBL" id="CAL4803323.1"/>
    </source>
</evidence>
<feature type="chain" id="PRO_5043271650" evidence="2">
    <location>
        <begin position="21"/>
        <end position="958"/>
    </location>
</feature>
<dbReference type="EMBL" id="CAMXCT010006562">
    <property type="protein sequence ID" value="CAI4016011.1"/>
    <property type="molecule type" value="Genomic_DNA"/>
</dbReference>
<accession>A0A9P1DTK4</accession>
<proteinExistence type="predicted"/>
<evidence type="ECO:0000313" key="5">
    <source>
        <dbReference type="Proteomes" id="UP001152797"/>
    </source>
</evidence>
<feature type="compositionally biased region" description="Basic residues" evidence="1">
    <location>
        <begin position="778"/>
        <end position="815"/>
    </location>
</feature>
<evidence type="ECO:0000256" key="2">
    <source>
        <dbReference type="SAM" id="SignalP"/>
    </source>
</evidence>
<dbReference type="Proteomes" id="UP001152797">
    <property type="component" value="Unassembled WGS sequence"/>
</dbReference>
<dbReference type="AlphaFoldDB" id="A0A9P1DTK4"/>
<dbReference type="OrthoDB" id="2145805at2759"/>
<name>A0A9P1DTK4_9DINO</name>
<organism evidence="3">
    <name type="scientific">Cladocopium goreaui</name>
    <dbReference type="NCBI Taxonomy" id="2562237"/>
    <lineage>
        <taxon>Eukaryota</taxon>
        <taxon>Sar</taxon>
        <taxon>Alveolata</taxon>
        <taxon>Dinophyceae</taxon>
        <taxon>Suessiales</taxon>
        <taxon>Symbiodiniaceae</taxon>
        <taxon>Cladocopium</taxon>
    </lineage>
</organism>
<comment type="caution">
    <text evidence="3">The sequence shown here is derived from an EMBL/GenBank/DDBJ whole genome shotgun (WGS) entry which is preliminary data.</text>
</comment>
<feature type="signal peptide" evidence="2">
    <location>
        <begin position="1"/>
        <end position="20"/>
    </location>
</feature>
<feature type="compositionally biased region" description="Low complexity" evidence="1">
    <location>
        <begin position="841"/>
        <end position="857"/>
    </location>
</feature>
<sequence length="958" mass="104362">MPRLLSLLPIFGAATVPTVPWPRTETTPEATPEATCLPNGIGASKRRNLVNADGESYPVGLWKTSFDNYGQTSYAATAVVQLLMEELLGYNTRETGTGTWEVEGLYRLLGCTNPFDADSPSCGERDYTDTHVLVDAYMDPAEWAKSQVLPGAPVRLGSMGYEYFDGQFVSEAAFDAAVAKGASPLNFYKGLDVRQQPWRYFDEISSVNTSRLGSCGNFFLNLTAWGDFATLHSSCPDGYFWLSPACRSNSSQCIPYFSPFSGWLDPMIAQKAIVWNIPLAIAGSNNLNDFEKLVKAHRCIFSWQQPSSLFGTAHHIRFPSHEAAAYAIRNYTTAEPPYPISKFVSAIKLSLPSSAFLHCAQSPPPNNTMFRDVNPVRVGMPTMEAYLPLVLRLFELSPEGEYTSNFLTRVFLEMDEEAKNNLSQVAAQLQAVMKPNMRRARPTCKKVAKKSPPQNPDAAVWEVSDGEMTTTSEANDEIHVQDHGDHMDLHEPPMLEGPAADEPVCPGAGGNEHAHVYLGDQNPLAGEPSPVPTQMDISEVEVIPDSPTGACYCHMLEMPDRQPEYEEDWDVCHHCQNARHPVDDVSTDVDVELGETTMVEAPQGVHEDMVDKTPPRTFRRLRPLPMVDDLFMVGDPGQCAEYVVIDDCDPDGLETAEPLASDSQCCAAEEEYLEDAMDIDHRFPNAKDSYLAPAAESHAAPRAKDTDPPLLAGQELCASDFKEGSGPPLAGPEPCSSDFKDPGKYPLADAPDYMTELQNQVKDMDPPEFSKQGEHAGKTRGRKAKAKAAPKTKGRANRAPKSKATKAAKSTRSRTAKQSVRAKAAAKPKAKPSPKPKAANKARAASGSAGHSAVVPADPFPAPDDVMEPKAACKKPRTRKTLPDDNKDRIPPSHITHNHVYSSAYRKSLSLCPGDKALARKQGAAAVDYFKIHGAVNGLCGSFRSAPRSSTKSADSGV</sequence>
<reference evidence="3" key="1">
    <citation type="submission" date="2022-10" db="EMBL/GenBank/DDBJ databases">
        <authorList>
            <person name="Chen Y."/>
            <person name="Dougan E. K."/>
            <person name="Chan C."/>
            <person name="Rhodes N."/>
            <person name="Thang M."/>
        </authorList>
    </citation>
    <scope>NUCLEOTIDE SEQUENCE</scope>
</reference>
<feature type="compositionally biased region" description="Basic residues" evidence="1">
    <location>
        <begin position="824"/>
        <end position="840"/>
    </location>
</feature>
<reference evidence="4 5" key="2">
    <citation type="submission" date="2024-05" db="EMBL/GenBank/DDBJ databases">
        <authorList>
            <person name="Chen Y."/>
            <person name="Shah S."/>
            <person name="Dougan E. K."/>
            <person name="Thang M."/>
            <person name="Chan C."/>
        </authorList>
    </citation>
    <scope>NUCLEOTIDE SEQUENCE [LARGE SCALE GENOMIC DNA]</scope>
</reference>
<keyword evidence="2" id="KW-0732">Signal</keyword>
<dbReference type="EMBL" id="CAMXCT020006562">
    <property type="protein sequence ID" value="CAL1169386.1"/>
    <property type="molecule type" value="Genomic_DNA"/>
</dbReference>
<evidence type="ECO:0000256" key="1">
    <source>
        <dbReference type="SAM" id="MobiDB-lite"/>
    </source>
</evidence>
<feature type="compositionally biased region" description="Basic and acidic residues" evidence="1">
    <location>
        <begin position="881"/>
        <end position="891"/>
    </location>
</feature>
<protein>
    <submittedName>
        <fullName evidence="4">TRP C-terminal domain-containing protein</fullName>
    </submittedName>
</protein>
<feature type="region of interest" description="Disordered" evidence="1">
    <location>
        <begin position="719"/>
        <end position="895"/>
    </location>
</feature>
<keyword evidence="5" id="KW-1185">Reference proteome</keyword>
<gene>
    <name evidence="3" type="ORF">C1SCF055_LOCUS40792</name>
</gene>
<evidence type="ECO:0000313" key="3">
    <source>
        <dbReference type="EMBL" id="CAI4016011.1"/>
    </source>
</evidence>
<dbReference type="EMBL" id="CAMXCT030006562">
    <property type="protein sequence ID" value="CAL4803323.1"/>
    <property type="molecule type" value="Genomic_DNA"/>
</dbReference>